<sequence>MAESVAHLKSLYNVEATFEYTGRRRLARALCDFFHSTSVDHSFRLDDHKVLITGFPLQLLRDVDVPLYPVKGRSLYFHDTQILILTMPGLPHEILTDELRHLFNAKVDSMNCQEELIKRGSTTEELDRKDKEADGSWGPAALRRPTCVLEVSASQSTRQLQLDARRWLESEISYVTQVITAKIHPQRHEIILTIWRRTASRQVEKKDEVHIELHDSQPIVGANRCLQICFEQLFRRPPTRGTAERDLVFTARELSGIARSVWIGAGVIPPG</sequence>
<evidence type="ECO:0000313" key="2">
    <source>
        <dbReference type="Proteomes" id="UP000241818"/>
    </source>
</evidence>
<dbReference type="RefSeq" id="XP_024719625.1">
    <property type="nucleotide sequence ID" value="XM_024866820.1"/>
</dbReference>
<gene>
    <name evidence="1" type="ORF">M430DRAFT_35825</name>
</gene>
<name>A0A2T3AY76_AMORE</name>
<dbReference type="GeneID" id="36574901"/>
<dbReference type="STRING" id="857342.A0A2T3AY76"/>
<protein>
    <submittedName>
        <fullName evidence="1">Uncharacterized protein</fullName>
    </submittedName>
</protein>
<proteinExistence type="predicted"/>
<dbReference type="Proteomes" id="UP000241818">
    <property type="component" value="Unassembled WGS sequence"/>
</dbReference>
<evidence type="ECO:0000313" key="1">
    <source>
        <dbReference type="EMBL" id="PSS15026.1"/>
    </source>
</evidence>
<dbReference type="AlphaFoldDB" id="A0A2T3AY76"/>
<dbReference type="OrthoDB" id="3434589at2759"/>
<reference evidence="1 2" key="1">
    <citation type="journal article" date="2018" name="New Phytol.">
        <title>Comparative genomics and transcriptomics depict ericoid mycorrhizal fungi as versatile saprotrophs and plant mutualists.</title>
        <authorList>
            <person name="Martino E."/>
            <person name="Morin E."/>
            <person name="Grelet G.A."/>
            <person name="Kuo A."/>
            <person name="Kohler A."/>
            <person name="Daghino S."/>
            <person name="Barry K.W."/>
            <person name="Cichocki N."/>
            <person name="Clum A."/>
            <person name="Dockter R.B."/>
            <person name="Hainaut M."/>
            <person name="Kuo R.C."/>
            <person name="LaButti K."/>
            <person name="Lindahl B.D."/>
            <person name="Lindquist E.A."/>
            <person name="Lipzen A."/>
            <person name="Khouja H.R."/>
            <person name="Magnuson J."/>
            <person name="Murat C."/>
            <person name="Ohm R.A."/>
            <person name="Singer S.W."/>
            <person name="Spatafora J.W."/>
            <person name="Wang M."/>
            <person name="Veneault-Fourrey C."/>
            <person name="Henrissat B."/>
            <person name="Grigoriev I.V."/>
            <person name="Martin F.M."/>
            <person name="Perotto S."/>
        </authorList>
    </citation>
    <scope>NUCLEOTIDE SEQUENCE [LARGE SCALE GENOMIC DNA]</scope>
    <source>
        <strain evidence="1 2">ATCC 22711</strain>
    </source>
</reference>
<dbReference type="InParanoid" id="A0A2T3AY76"/>
<organism evidence="1 2">
    <name type="scientific">Amorphotheca resinae ATCC 22711</name>
    <dbReference type="NCBI Taxonomy" id="857342"/>
    <lineage>
        <taxon>Eukaryota</taxon>
        <taxon>Fungi</taxon>
        <taxon>Dikarya</taxon>
        <taxon>Ascomycota</taxon>
        <taxon>Pezizomycotina</taxon>
        <taxon>Leotiomycetes</taxon>
        <taxon>Helotiales</taxon>
        <taxon>Amorphothecaceae</taxon>
        <taxon>Amorphotheca</taxon>
    </lineage>
</organism>
<accession>A0A2T3AY76</accession>
<dbReference type="EMBL" id="KZ679013">
    <property type="protein sequence ID" value="PSS15026.1"/>
    <property type="molecule type" value="Genomic_DNA"/>
</dbReference>
<keyword evidence="2" id="KW-1185">Reference proteome</keyword>